<protein>
    <submittedName>
        <fullName evidence="1">Uncharacterized protein</fullName>
    </submittedName>
</protein>
<name>A0A482W0H6_ASBVE</name>
<keyword evidence="2" id="KW-1185">Reference proteome</keyword>
<gene>
    <name evidence="1" type="ORF">BDFB_006553</name>
</gene>
<dbReference type="OrthoDB" id="6764734at2759"/>
<proteinExistence type="predicted"/>
<reference evidence="1 2" key="1">
    <citation type="submission" date="2017-03" db="EMBL/GenBank/DDBJ databases">
        <title>Genome of the blue death feigning beetle - Asbolus verrucosus.</title>
        <authorList>
            <person name="Rider S.D."/>
        </authorList>
    </citation>
    <scope>NUCLEOTIDE SEQUENCE [LARGE SCALE GENOMIC DNA]</scope>
    <source>
        <strain evidence="1">Butters</strain>
        <tissue evidence="1">Head and leg muscle</tissue>
    </source>
</reference>
<dbReference type="AlphaFoldDB" id="A0A482W0H6"/>
<dbReference type="Proteomes" id="UP000292052">
    <property type="component" value="Unassembled WGS sequence"/>
</dbReference>
<accession>A0A482W0H6</accession>
<evidence type="ECO:0000313" key="2">
    <source>
        <dbReference type="Proteomes" id="UP000292052"/>
    </source>
</evidence>
<comment type="caution">
    <text evidence="1">The sequence shown here is derived from an EMBL/GenBank/DDBJ whole genome shotgun (WGS) entry which is preliminary data.</text>
</comment>
<organism evidence="1 2">
    <name type="scientific">Asbolus verrucosus</name>
    <name type="common">Desert ironclad beetle</name>
    <dbReference type="NCBI Taxonomy" id="1661398"/>
    <lineage>
        <taxon>Eukaryota</taxon>
        <taxon>Metazoa</taxon>
        <taxon>Ecdysozoa</taxon>
        <taxon>Arthropoda</taxon>
        <taxon>Hexapoda</taxon>
        <taxon>Insecta</taxon>
        <taxon>Pterygota</taxon>
        <taxon>Neoptera</taxon>
        <taxon>Endopterygota</taxon>
        <taxon>Coleoptera</taxon>
        <taxon>Polyphaga</taxon>
        <taxon>Cucujiformia</taxon>
        <taxon>Tenebrionidae</taxon>
        <taxon>Pimeliinae</taxon>
        <taxon>Asbolus</taxon>
    </lineage>
</organism>
<dbReference type="EMBL" id="QDEB01041363">
    <property type="protein sequence ID" value="RZC38642.1"/>
    <property type="molecule type" value="Genomic_DNA"/>
</dbReference>
<evidence type="ECO:0000313" key="1">
    <source>
        <dbReference type="EMBL" id="RZC38642.1"/>
    </source>
</evidence>
<sequence length="195" mass="22000">MKEVFEPMASIGIPASVTMEEFNKENELETLIYLDKDELYVKAEGFAIYNKTAIASQEEVDNFIKSLKPSIVGEPSVLKYDVDGNLIVDQSKIHPFLLGCVLDHYEAPDNVLLASPQIIAEVSSQYSKEQIPKQLAIRYNKAFPKYTWRVLVDPENHYITRDVSVTLSYDNVDLDETSDISYLVVGVKKSNATTK</sequence>